<reference evidence="5 6" key="1">
    <citation type="journal article" date="2016" name="Int. J. Syst. Evol. Microbiol.">
        <title>Paraphotobacterium marinum gen. nov., sp. nov., a member of the family Vibrionaceae, isolated from surface seawater.</title>
        <authorList>
            <person name="Huang Z."/>
            <person name="Dong C."/>
            <person name="Shao Z."/>
        </authorList>
    </citation>
    <scope>NUCLEOTIDE SEQUENCE [LARGE SCALE GENOMIC DNA]</scope>
    <source>
        <strain evidence="5 6">NSCS20N07D</strain>
    </source>
</reference>
<accession>A0A220VHK5</accession>
<organism evidence="5 6">
    <name type="scientific">Paraphotobacterium marinum</name>
    <dbReference type="NCBI Taxonomy" id="1755811"/>
    <lineage>
        <taxon>Bacteria</taxon>
        <taxon>Pseudomonadati</taxon>
        <taxon>Pseudomonadota</taxon>
        <taxon>Gammaproteobacteria</taxon>
        <taxon>Vibrionales</taxon>
        <taxon>Vibrionaceae</taxon>
        <taxon>Paraphotobacterium</taxon>
    </lineage>
</organism>
<dbReference type="NCBIfam" id="NF003757">
    <property type="entry name" value="PRK05350.1"/>
    <property type="match status" value="1"/>
</dbReference>
<dbReference type="HAMAP" id="MF_01217">
    <property type="entry name" value="Acyl_carrier"/>
    <property type="match status" value="1"/>
</dbReference>
<gene>
    <name evidence="3" type="primary">acpP</name>
    <name evidence="5" type="ORF">CF386_11450</name>
</gene>
<sequence>MIEQNDDIYIKIKSILFKLFEIEENEINLDSHLYNDLDLDSIDTVDLIVYLQNMTSQKVDPEDFKNVRTVKDVVNQAKKLLQK</sequence>
<dbReference type="EMBL" id="CP022356">
    <property type="protein sequence ID" value="ASK79662.1"/>
    <property type="molecule type" value="Genomic_DNA"/>
</dbReference>
<evidence type="ECO:0000313" key="6">
    <source>
        <dbReference type="Proteomes" id="UP000242175"/>
    </source>
</evidence>
<keyword evidence="3" id="KW-0443">Lipid metabolism</keyword>
<dbReference type="OrthoDB" id="3392378at2"/>
<dbReference type="Pfam" id="PF00550">
    <property type="entry name" value="PP-binding"/>
    <property type="match status" value="1"/>
</dbReference>
<comment type="pathway">
    <text evidence="3">Lipid metabolism; fatty acid biosynthesis.</text>
</comment>
<comment type="function">
    <text evidence="3">Carrier of the growing fatty acid chain in fatty acid biosynthesis.</text>
</comment>
<keyword evidence="2 3" id="KW-0597">Phosphoprotein</keyword>
<keyword evidence="3" id="KW-0275">Fatty acid biosynthesis</keyword>
<dbReference type="KEGG" id="pmai:CF386_11450"/>
<evidence type="ECO:0000259" key="4">
    <source>
        <dbReference type="PROSITE" id="PS50075"/>
    </source>
</evidence>
<dbReference type="InterPro" id="IPR009081">
    <property type="entry name" value="PP-bd_ACP"/>
</dbReference>
<evidence type="ECO:0000256" key="2">
    <source>
        <dbReference type="ARBA" id="ARBA00022553"/>
    </source>
</evidence>
<keyword evidence="3" id="KW-0963">Cytoplasm</keyword>
<evidence type="ECO:0000256" key="1">
    <source>
        <dbReference type="ARBA" id="ARBA00022450"/>
    </source>
</evidence>
<keyword evidence="1 3" id="KW-0596">Phosphopantetheine</keyword>
<comment type="PTM">
    <text evidence="3">4'-phosphopantetheine is transferred from CoA to a specific serine of apo-ACP by AcpS. This modification is essential for activity because fatty acids are bound in thioester linkage to the sulfhydryl of the prosthetic group.</text>
</comment>
<dbReference type="GO" id="GO:0005737">
    <property type="term" value="C:cytoplasm"/>
    <property type="evidence" value="ECO:0007669"/>
    <property type="project" value="UniProtKB-SubCell"/>
</dbReference>
<evidence type="ECO:0000256" key="3">
    <source>
        <dbReference type="HAMAP-Rule" id="MF_01217"/>
    </source>
</evidence>
<evidence type="ECO:0000313" key="5">
    <source>
        <dbReference type="EMBL" id="ASK79662.1"/>
    </source>
</evidence>
<dbReference type="Gene3D" id="1.10.1200.10">
    <property type="entry name" value="ACP-like"/>
    <property type="match status" value="1"/>
</dbReference>
<dbReference type="InterPro" id="IPR003231">
    <property type="entry name" value="ACP"/>
</dbReference>
<keyword evidence="6" id="KW-1185">Reference proteome</keyword>
<dbReference type="GO" id="GO:0000036">
    <property type="term" value="F:acyl carrier activity"/>
    <property type="evidence" value="ECO:0007669"/>
    <property type="project" value="UniProtKB-UniRule"/>
</dbReference>
<name>A0A220VHK5_9GAMM</name>
<protein>
    <recommendedName>
        <fullName evidence="3">Acyl carrier protein</fullName>
        <shortName evidence="3">ACP</shortName>
    </recommendedName>
</protein>
<dbReference type="SUPFAM" id="SSF47336">
    <property type="entry name" value="ACP-like"/>
    <property type="match status" value="1"/>
</dbReference>
<feature type="domain" description="Carrier" evidence="4">
    <location>
        <begin position="3"/>
        <end position="81"/>
    </location>
</feature>
<comment type="similarity">
    <text evidence="3">Belongs to the acyl carrier protein (ACP) family.</text>
</comment>
<comment type="subcellular location">
    <subcellularLocation>
        <location evidence="3">Cytoplasm</location>
    </subcellularLocation>
</comment>
<dbReference type="RefSeq" id="WP_089074570.1">
    <property type="nucleotide sequence ID" value="NZ_CBCSAM010000014.1"/>
</dbReference>
<keyword evidence="3" id="KW-0276">Fatty acid metabolism</keyword>
<dbReference type="AlphaFoldDB" id="A0A220VHK5"/>
<feature type="modified residue" description="O-(pantetheine 4'-phosphoryl)serine" evidence="3">
    <location>
        <position position="41"/>
    </location>
</feature>
<proteinExistence type="inferred from homology"/>
<dbReference type="InterPro" id="IPR036736">
    <property type="entry name" value="ACP-like_sf"/>
</dbReference>
<dbReference type="UniPathway" id="UPA00094"/>
<keyword evidence="3" id="KW-0444">Lipid biosynthesis</keyword>
<dbReference type="Proteomes" id="UP000242175">
    <property type="component" value="Chromosome small"/>
</dbReference>
<dbReference type="PROSITE" id="PS50075">
    <property type="entry name" value="CARRIER"/>
    <property type="match status" value="1"/>
</dbReference>